<proteinExistence type="predicted"/>
<protein>
    <submittedName>
        <fullName evidence="2">Uncharacterized protein</fullName>
    </submittedName>
</protein>
<comment type="caution">
    <text evidence="2">The sequence shown here is derived from an EMBL/GenBank/DDBJ whole genome shotgun (WGS) entry which is preliminary data.</text>
</comment>
<keyword evidence="3" id="KW-1185">Reference proteome</keyword>
<dbReference type="AlphaFoldDB" id="A0A495MHH9"/>
<evidence type="ECO:0000313" key="3">
    <source>
        <dbReference type="Proteomes" id="UP000277579"/>
    </source>
</evidence>
<reference evidence="2 3" key="1">
    <citation type="submission" date="2018-10" db="EMBL/GenBank/DDBJ databases">
        <title>Genomic Encyclopedia of Archaeal and Bacterial Type Strains, Phase II (KMG-II): from individual species to whole genera.</title>
        <authorList>
            <person name="Goeker M."/>
        </authorList>
    </citation>
    <scope>NUCLEOTIDE SEQUENCE [LARGE SCALE GENOMIC DNA]</scope>
    <source>
        <strain evidence="2 3">DSM 29537</strain>
    </source>
</reference>
<feature type="chain" id="PRO_5019767877" evidence="1">
    <location>
        <begin position="22"/>
        <end position="224"/>
    </location>
</feature>
<dbReference type="RefSeq" id="WP_121374822.1">
    <property type="nucleotide sequence ID" value="NZ_RBLC01000001.1"/>
</dbReference>
<name>A0A495MHH9_9FLAO</name>
<feature type="signal peptide" evidence="1">
    <location>
        <begin position="1"/>
        <end position="21"/>
    </location>
</feature>
<accession>A0A495MHH9</accession>
<dbReference type="OrthoDB" id="978006at2"/>
<dbReference type="Proteomes" id="UP000277579">
    <property type="component" value="Unassembled WGS sequence"/>
</dbReference>
<evidence type="ECO:0000313" key="2">
    <source>
        <dbReference type="EMBL" id="RKS25416.1"/>
    </source>
</evidence>
<dbReference type="EMBL" id="RBLC01000001">
    <property type="protein sequence ID" value="RKS25416.1"/>
    <property type="molecule type" value="Genomic_DNA"/>
</dbReference>
<gene>
    <name evidence="2" type="ORF">CLV94_0446</name>
</gene>
<evidence type="ECO:0000256" key="1">
    <source>
        <dbReference type="SAM" id="SignalP"/>
    </source>
</evidence>
<sequence>MKVKFLVSTSIVALFSNFALAQSAANTTSVSEIKFLPKKVVQDNTPGSQYFNETFQPAKIGNSNEIVFIRHNAYTDEIEINIDNVTKIVPSEYSPINLTNGAASYEYVEYTTEKEARKQGYLKTISNNQKIKIYKSEAIYRKAPVEADLGYGTSKPATYAKLKDEYFIKIGDSEIKPLPLKKKNIIAILPEKEKEIAAFIKDNDLSISEEASLVMLGRYINSLM</sequence>
<organism evidence="2 3">
    <name type="scientific">Flavobacterium endophyticum</name>
    <dbReference type="NCBI Taxonomy" id="1540163"/>
    <lineage>
        <taxon>Bacteria</taxon>
        <taxon>Pseudomonadati</taxon>
        <taxon>Bacteroidota</taxon>
        <taxon>Flavobacteriia</taxon>
        <taxon>Flavobacteriales</taxon>
        <taxon>Flavobacteriaceae</taxon>
        <taxon>Flavobacterium</taxon>
    </lineage>
</organism>
<keyword evidence="1" id="KW-0732">Signal</keyword>